<protein>
    <submittedName>
        <fullName evidence="1">Uncharacterized protein</fullName>
    </submittedName>
</protein>
<proteinExistence type="predicted"/>
<accession>A0AAD7FZ78</accession>
<comment type="caution">
    <text evidence="1">The sequence shown here is derived from an EMBL/GenBank/DDBJ whole genome shotgun (WGS) entry which is preliminary data.</text>
</comment>
<dbReference type="Proteomes" id="UP001221757">
    <property type="component" value="Unassembled WGS sequence"/>
</dbReference>
<gene>
    <name evidence="1" type="ORF">B0H17DRAFT_1148192</name>
</gene>
<dbReference type="EMBL" id="JARKIE010000387">
    <property type="protein sequence ID" value="KAJ7646166.1"/>
    <property type="molecule type" value="Genomic_DNA"/>
</dbReference>
<evidence type="ECO:0000313" key="2">
    <source>
        <dbReference type="Proteomes" id="UP001221757"/>
    </source>
</evidence>
<evidence type="ECO:0000313" key="1">
    <source>
        <dbReference type="EMBL" id="KAJ7646166.1"/>
    </source>
</evidence>
<organism evidence="1 2">
    <name type="scientific">Mycena rosella</name>
    <name type="common">Pink bonnet</name>
    <name type="synonym">Agaricus rosellus</name>
    <dbReference type="NCBI Taxonomy" id="1033263"/>
    <lineage>
        <taxon>Eukaryota</taxon>
        <taxon>Fungi</taxon>
        <taxon>Dikarya</taxon>
        <taxon>Basidiomycota</taxon>
        <taxon>Agaricomycotina</taxon>
        <taxon>Agaricomycetes</taxon>
        <taxon>Agaricomycetidae</taxon>
        <taxon>Agaricales</taxon>
        <taxon>Marasmiineae</taxon>
        <taxon>Mycenaceae</taxon>
        <taxon>Mycena</taxon>
    </lineage>
</organism>
<dbReference type="AlphaFoldDB" id="A0AAD7FZ78"/>
<reference evidence="1" key="1">
    <citation type="submission" date="2023-03" db="EMBL/GenBank/DDBJ databases">
        <title>Massive genome expansion in bonnet fungi (Mycena s.s.) driven by repeated elements and novel gene families across ecological guilds.</title>
        <authorList>
            <consortium name="Lawrence Berkeley National Laboratory"/>
            <person name="Harder C.B."/>
            <person name="Miyauchi S."/>
            <person name="Viragh M."/>
            <person name="Kuo A."/>
            <person name="Thoen E."/>
            <person name="Andreopoulos B."/>
            <person name="Lu D."/>
            <person name="Skrede I."/>
            <person name="Drula E."/>
            <person name="Henrissat B."/>
            <person name="Morin E."/>
            <person name="Kohler A."/>
            <person name="Barry K."/>
            <person name="LaButti K."/>
            <person name="Morin E."/>
            <person name="Salamov A."/>
            <person name="Lipzen A."/>
            <person name="Mereny Z."/>
            <person name="Hegedus B."/>
            <person name="Baldrian P."/>
            <person name="Stursova M."/>
            <person name="Weitz H."/>
            <person name="Taylor A."/>
            <person name="Grigoriev I.V."/>
            <person name="Nagy L.G."/>
            <person name="Martin F."/>
            <person name="Kauserud H."/>
        </authorList>
    </citation>
    <scope>NUCLEOTIDE SEQUENCE</scope>
    <source>
        <strain evidence="1">CBHHK067</strain>
    </source>
</reference>
<keyword evidence="2" id="KW-1185">Reference proteome</keyword>
<name>A0AAD7FZ78_MYCRO</name>
<sequence length="379" mass="41418">MGESTANGAAGGTEKNSAMGQCEVDLGARLKQEVDRTSDFRLLPTHCDRCDLGFRGQAVNPHRSPHHLPKMRISELELPPQLVHVTDISERDTIDLKMRVGCERSDVSAWKDGRGPAQPFLHEGLGVSDRGWNYKDAGSILFLCIEQEREGLGLEMVIDRGNDLGVGRVKDSWGHSIEANQDVFLAEGRERWWLSFGSSRRCNGSSSDSGVRKDLLSLQFLKLLGEQSGDTNWRRRALKDEVVPDSWTIERWLVRRSSIAFKTFQNSTLIVLLSCVHWRTSPKISANTLKESACSMRSVDFVMNSFLSFVAVACCSCASAECSVGFGRGADRAGRGMVTEVGVVGGIRVTAGSACSDDVALPTAEDSLSAADGRVCTED</sequence>